<proteinExistence type="predicted"/>
<evidence type="ECO:0000313" key="3">
    <source>
        <dbReference type="Proteomes" id="UP000094527"/>
    </source>
</evidence>
<dbReference type="EMBL" id="LJIJ01001208">
    <property type="protein sequence ID" value="ODM92528.1"/>
    <property type="molecule type" value="Genomic_DNA"/>
</dbReference>
<feature type="transmembrane region" description="Helical" evidence="1">
    <location>
        <begin position="12"/>
        <end position="36"/>
    </location>
</feature>
<dbReference type="Proteomes" id="UP000094527">
    <property type="component" value="Unassembled WGS sequence"/>
</dbReference>
<gene>
    <name evidence="2" type="ORF">Ocin01_14152</name>
</gene>
<evidence type="ECO:0000313" key="2">
    <source>
        <dbReference type="EMBL" id="ODM92528.1"/>
    </source>
</evidence>
<dbReference type="AlphaFoldDB" id="A0A1D2MHP1"/>
<organism evidence="2 3">
    <name type="scientific">Orchesella cincta</name>
    <name type="common">Springtail</name>
    <name type="synonym">Podura cincta</name>
    <dbReference type="NCBI Taxonomy" id="48709"/>
    <lineage>
        <taxon>Eukaryota</taxon>
        <taxon>Metazoa</taxon>
        <taxon>Ecdysozoa</taxon>
        <taxon>Arthropoda</taxon>
        <taxon>Hexapoda</taxon>
        <taxon>Collembola</taxon>
        <taxon>Entomobryomorpha</taxon>
        <taxon>Entomobryoidea</taxon>
        <taxon>Orchesellidae</taxon>
        <taxon>Orchesellinae</taxon>
        <taxon>Orchesella</taxon>
    </lineage>
</organism>
<keyword evidence="1" id="KW-1133">Transmembrane helix</keyword>
<comment type="caution">
    <text evidence="2">The sequence shown here is derived from an EMBL/GenBank/DDBJ whole genome shotgun (WGS) entry which is preliminary data.</text>
</comment>
<keyword evidence="3" id="KW-1185">Reference proteome</keyword>
<keyword evidence="1" id="KW-0472">Membrane</keyword>
<sequence>MIVTVIFHQLWYINSILLFTMKHHFNSLLTLVYAILLLKSTTDGLMCYGCLLLTPFFDIKNNPAKISKGDSSCTYHTNTTCVPPETKCFIHVVKSGRDIKITKGCTEDTSDGCLQSNTDTEQKCFCKTRLCNTDIEAIGGKSIVGFLLTFIVFNLLYRDIQMLSCCLGSRHLQTEDEDNLTNDCTNTARTCSSVDCADNKCQPSTSTNNSHPETECGKVKCDVTGSNGFCRIYYYEVRKCDPDCVNITSPDANKKNANTGEWWVRQECYEDTDRELKESCNFKHIIVHLDVMTRVTVEKDCYCKEDDCNADIGKACRTVLVQSLKLIDLAICTK</sequence>
<keyword evidence="1" id="KW-0812">Transmembrane</keyword>
<protein>
    <submittedName>
        <fullName evidence="2">Uncharacterized protein</fullName>
    </submittedName>
</protein>
<feature type="transmembrane region" description="Helical" evidence="1">
    <location>
        <begin position="138"/>
        <end position="157"/>
    </location>
</feature>
<reference evidence="2 3" key="1">
    <citation type="journal article" date="2016" name="Genome Biol. Evol.">
        <title>Gene Family Evolution Reflects Adaptation to Soil Environmental Stressors in the Genome of the Collembolan Orchesella cincta.</title>
        <authorList>
            <person name="Faddeeva-Vakhrusheva A."/>
            <person name="Derks M.F."/>
            <person name="Anvar S.Y."/>
            <person name="Agamennone V."/>
            <person name="Suring W."/>
            <person name="Smit S."/>
            <person name="van Straalen N.M."/>
            <person name="Roelofs D."/>
        </authorList>
    </citation>
    <scope>NUCLEOTIDE SEQUENCE [LARGE SCALE GENOMIC DNA]</scope>
    <source>
        <tissue evidence="2">Mixed pool</tissue>
    </source>
</reference>
<evidence type="ECO:0000256" key="1">
    <source>
        <dbReference type="SAM" id="Phobius"/>
    </source>
</evidence>
<name>A0A1D2MHP1_ORCCI</name>
<accession>A0A1D2MHP1</accession>